<dbReference type="InterPro" id="IPR050095">
    <property type="entry name" value="ECF_ABC_transporter_ATP-bd"/>
</dbReference>
<dbReference type="GeneID" id="64194833"/>
<evidence type="ECO:0000256" key="5">
    <source>
        <dbReference type="ARBA" id="ARBA00022741"/>
    </source>
</evidence>
<dbReference type="CDD" id="cd03225">
    <property type="entry name" value="ABC_cobalt_CbiO_domain1"/>
    <property type="match status" value="1"/>
</dbReference>
<comment type="caution">
    <text evidence="11">The sequence shown here is derived from an EMBL/GenBank/DDBJ whole genome shotgun (WGS) entry which is preliminary data.</text>
</comment>
<dbReference type="Proteomes" id="UP001211987">
    <property type="component" value="Unassembled WGS sequence"/>
</dbReference>
<keyword evidence="6 11" id="KW-0067">ATP-binding</keyword>
<dbReference type="GO" id="GO:0005524">
    <property type="term" value="F:ATP binding"/>
    <property type="evidence" value="ECO:0007669"/>
    <property type="project" value="UniProtKB-KW"/>
</dbReference>
<dbReference type="EMBL" id="JAQLKE010000006">
    <property type="protein sequence ID" value="MDB7083184.1"/>
    <property type="molecule type" value="Genomic_DNA"/>
</dbReference>
<comment type="subcellular location">
    <subcellularLocation>
        <location evidence="1">Cell membrane</location>
        <topology evidence="1">Peripheral membrane protein</topology>
    </subcellularLocation>
</comment>
<dbReference type="SMART" id="SM00382">
    <property type="entry name" value="AAA"/>
    <property type="match status" value="1"/>
</dbReference>
<dbReference type="InterPro" id="IPR003593">
    <property type="entry name" value="AAA+_ATPase"/>
</dbReference>
<dbReference type="Gene3D" id="3.40.50.300">
    <property type="entry name" value="P-loop containing nucleotide triphosphate hydrolases"/>
    <property type="match status" value="1"/>
</dbReference>
<keyword evidence="5" id="KW-0547">Nucleotide-binding</keyword>
<dbReference type="PROSITE" id="PS50893">
    <property type="entry name" value="ABC_TRANSPORTER_2"/>
    <property type="match status" value="1"/>
</dbReference>
<evidence type="ECO:0000256" key="7">
    <source>
        <dbReference type="ARBA" id="ARBA00022967"/>
    </source>
</evidence>
<dbReference type="Proteomes" id="UP000261032">
    <property type="component" value="Unassembled WGS sequence"/>
</dbReference>
<dbReference type="RefSeq" id="WP_003535937.1">
    <property type="nucleotide sequence ID" value="NZ_AP031443.1"/>
</dbReference>
<sequence>MIEINNLNVLYNNSIRALDNVSIKIEQQKCIAIVGENGSGKSTLLSSLLGLVETQGEIKINGVMLSKETLIQIREVAGLVFQNPDHMIFLPTVRDNLAFGLINQKLDKIEIDKRIAEFAKLFKIEDLLDRMANHLSGGQKRMVGLASVVVMKPEILLLDEPSAFLDPKSRRIVINMLKELPQQIIFATHDLDMVLDLCDEIILLNNGKIVSSGNPCEILANQELLEANGLELPQRYQR</sequence>
<evidence type="ECO:0000259" key="9">
    <source>
        <dbReference type="PROSITE" id="PS50893"/>
    </source>
</evidence>
<dbReference type="GO" id="GO:0016887">
    <property type="term" value="F:ATP hydrolysis activity"/>
    <property type="evidence" value="ECO:0007669"/>
    <property type="project" value="InterPro"/>
</dbReference>
<dbReference type="PANTHER" id="PTHR43553">
    <property type="entry name" value="HEAVY METAL TRANSPORTER"/>
    <property type="match status" value="1"/>
</dbReference>
<reference evidence="10" key="2">
    <citation type="submission" date="2023-01" db="EMBL/GenBank/DDBJ databases">
        <title>Human gut microbiome strain richness.</title>
        <authorList>
            <person name="Chen-Liaw A."/>
        </authorList>
    </citation>
    <scope>NUCLEOTIDE SEQUENCE</scope>
    <source>
        <strain evidence="10">1001217st2_G6_1001217B_191108</strain>
    </source>
</reference>
<evidence type="ECO:0000313" key="11">
    <source>
        <dbReference type="EMBL" id="RGD79111.1"/>
    </source>
</evidence>
<protein>
    <submittedName>
        <fullName evidence="11">ATP-binding cassette domain-containing protein</fullName>
    </submittedName>
    <submittedName>
        <fullName evidence="10">Energy-coupling factor ABC transporter ATP-binding protein</fullName>
    </submittedName>
</protein>
<dbReference type="InterPro" id="IPR015856">
    <property type="entry name" value="ABC_transpr_CbiO/EcfA_su"/>
</dbReference>
<keyword evidence="8" id="KW-0472">Membrane</keyword>
<gene>
    <name evidence="11" type="ORF">DXB93_16465</name>
    <name evidence="10" type="ORF">PM738_05160</name>
</gene>
<proteinExistence type="inferred from homology"/>
<dbReference type="PANTHER" id="PTHR43553:SF24">
    <property type="entry name" value="ENERGY-COUPLING FACTOR TRANSPORTER ATP-BINDING PROTEIN ECFA1"/>
    <property type="match status" value="1"/>
</dbReference>
<name>A0A3E3EA28_9FIRM</name>
<evidence type="ECO:0000256" key="2">
    <source>
        <dbReference type="ARBA" id="ARBA00005417"/>
    </source>
</evidence>
<comment type="similarity">
    <text evidence="2">Belongs to the ABC transporter superfamily.</text>
</comment>
<dbReference type="Pfam" id="PF00005">
    <property type="entry name" value="ABC_tran"/>
    <property type="match status" value="1"/>
</dbReference>
<keyword evidence="3" id="KW-0813">Transport</keyword>
<dbReference type="AlphaFoldDB" id="A0A3E3EA28"/>
<evidence type="ECO:0000256" key="4">
    <source>
        <dbReference type="ARBA" id="ARBA00022475"/>
    </source>
</evidence>
<evidence type="ECO:0000256" key="6">
    <source>
        <dbReference type="ARBA" id="ARBA00022840"/>
    </source>
</evidence>
<evidence type="ECO:0000256" key="1">
    <source>
        <dbReference type="ARBA" id="ARBA00004202"/>
    </source>
</evidence>
<dbReference type="InterPro" id="IPR017871">
    <property type="entry name" value="ABC_transporter-like_CS"/>
</dbReference>
<organism evidence="11 12">
    <name type="scientific">Thomasclavelia ramosa</name>
    <dbReference type="NCBI Taxonomy" id="1547"/>
    <lineage>
        <taxon>Bacteria</taxon>
        <taxon>Bacillati</taxon>
        <taxon>Bacillota</taxon>
        <taxon>Erysipelotrichia</taxon>
        <taxon>Erysipelotrichales</taxon>
        <taxon>Coprobacillaceae</taxon>
        <taxon>Thomasclavelia</taxon>
    </lineage>
</organism>
<dbReference type="GO" id="GO:0043190">
    <property type="term" value="C:ATP-binding cassette (ABC) transporter complex"/>
    <property type="evidence" value="ECO:0007669"/>
    <property type="project" value="TreeGrafter"/>
</dbReference>
<keyword evidence="4" id="KW-1003">Cell membrane</keyword>
<evidence type="ECO:0000256" key="3">
    <source>
        <dbReference type="ARBA" id="ARBA00022448"/>
    </source>
</evidence>
<dbReference type="InterPro" id="IPR003439">
    <property type="entry name" value="ABC_transporter-like_ATP-bd"/>
</dbReference>
<dbReference type="EMBL" id="QUSL01000039">
    <property type="protein sequence ID" value="RGD79111.1"/>
    <property type="molecule type" value="Genomic_DNA"/>
</dbReference>
<evidence type="ECO:0000256" key="8">
    <source>
        <dbReference type="ARBA" id="ARBA00023136"/>
    </source>
</evidence>
<reference evidence="11 12" key="1">
    <citation type="submission" date="2018-08" db="EMBL/GenBank/DDBJ databases">
        <title>A genome reference for cultivated species of the human gut microbiota.</title>
        <authorList>
            <person name="Zou Y."/>
            <person name="Xue W."/>
            <person name="Luo G."/>
        </authorList>
    </citation>
    <scope>NUCLEOTIDE SEQUENCE [LARGE SCALE GENOMIC DNA]</scope>
    <source>
        <strain evidence="11 12">OM06-4</strain>
    </source>
</reference>
<dbReference type="GO" id="GO:0042626">
    <property type="term" value="F:ATPase-coupled transmembrane transporter activity"/>
    <property type="evidence" value="ECO:0007669"/>
    <property type="project" value="TreeGrafter"/>
</dbReference>
<dbReference type="FunFam" id="3.40.50.300:FF:000224">
    <property type="entry name" value="Energy-coupling factor transporter ATP-binding protein EcfA"/>
    <property type="match status" value="1"/>
</dbReference>
<dbReference type="InterPro" id="IPR027417">
    <property type="entry name" value="P-loop_NTPase"/>
</dbReference>
<accession>A0A3E3EA28</accession>
<feature type="domain" description="ABC transporter" evidence="9">
    <location>
        <begin position="2"/>
        <end position="231"/>
    </location>
</feature>
<keyword evidence="7" id="KW-1278">Translocase</keyword>
<evidence type="ECO:0000313" key="10">
    <source>
        <dbReference type="EMBL" id="MDB7083184.1"/>
    </source>
</evidence>
<evidence type="ECO:0000313" key="12">
    <source>
        <dbReference type="Proteomes" id="UP000261032"/>
    </source>
</evidence>
<dbReference type="PROSITE" id="PS00211">
    <property type="entry name" value="ABC_TRANSPORTER_1"/>
    <property type="match status" value="1"/>
</dbReference>
<dbReference type="SUPFAM" id="SSF52540">
    <property type="entry name" value="P-loop containing nucleoside triphosphate hydrolases"/>
    <property type="match status" value="1"/>
</dbReference>